<dbReference type="AlphaFoldDB" id="A0A814A8L2"/>
<dbReference type="Proteomes" id="UP000663874">
    <property type="component" value="Unassembled WGS sequence"/>
</dbReference>
<dbReference type="Proteomes" id="UP000663836">
    <property type="component" value="Unassembled WGS sequence"/>
</dbReference>
<sequence length="115" mass="13302">MRKIFSILLLLLLVSILYLSAVQFSKIKKNSRLRDESFIRADDHKYSADIIESIHSDIPGDPQIKVRFANIDEDEDEATISIDTESESEQEEEEDLPIKKKKLPKSKLEDIHSFL</sequence>
<proteinExistence type="predicted"/>
<evidence type="ECO:0000313" key="8">
    <source>
        <dbReference type="Proteomes" id="UP000663889"/>
    </source>
</evidence>
<dbReference type="EMBL" id="CAJNOO010000179">
    <property type="protein sequence ID" value="CAF0843928.1"/>
    <property type="molecule type" value="Genomic_DNA"/>
</dbReference>
<evidence type="ECO:0000313" key="5">
    <source>
        <dbReference type="EMBL" id="CAF3556587.1"/>
    </source>
</evidence>
<evidence type="ECO:0000313" key="6">
    <source>
        <dbReference type="EMBL" id="CAF3832488.1"/>
    </source>
</evidence>
<dbReference type="EMBL" id="CAJOAX010012710">
    <property type="protein sequence ID" value="CAF4117291.1"/>
    <property type="molecule type" value="Genomic_DNA"/>
</dbReference>
<evidence type="ECO:0000313" key="7">
    <source>
        <dbReference type="EMBL" id="CAF4117291.1"/>
    </source>
</evidence>
<reference evidence="4" key="1">
    <citation type="submission" date="2021-02" db="EMBL/GenBank/DDBJ databases">
        <authorList>
            <person name="Nowell W R."/>
        </authorList>
    </citation>
    <scope>NUCLEOTIDE SEQUENCE</scope>
</reference>
<evidence type="ECO:0000256" key="2">
    <source>
        <dbReference type="SAM" id="SignalP"/>
    </source>
</evidence>
<evidence type="ECO:0000313" key="4">
    <source>
        <dbReference type="EMBL" id="CAF0911290.1"/>
    </source>
</evidence>
<dbReference type="EMBL" id="CAJOBE010002601">
    <property type="protein sequence ID" value="CAF3832488.1"/>
    <property type="molecule type" value="Genomic_DNA"/>
</dbReference>
<dbReference type="Proteomes" id="UP000663882">
    <property type="component" value="Unassembled WGS sequence"/>
</dbReference>
<dbReference type="EMBL" id="CAJOBD010000057">
    <property type="protein sequence ID" value="CAF3556587.1"/>
    <property type="molecule type" value="Genomic_DNA"/>
</dbReference>
<evidence type="ECO:0000313" key="3">
    <source>
        <dbReference type="EMBL" id="CAF0843928.1"/>
    </source>
</evidence>
<feature type="signal peptide" evidence="2">
    <location>
        <begin position="1"/>
        <end position="21"/>
    </location>
</feature>
<comment type="caution">
    <text evidence="4">The sequence shown here is derived from an EMBL/GenBank/DDBJ whole genome shotgun (WGS) entry which is preliminary data.</text>
</comment>
<name>A0A814A8L2_9BILA</name>
<feature type="region of interest" description="Disordered" evidence="1">
    <location>
        <begin position="81"/>
        <end position="101"/>
    </location>
</feature>
<dbReference type="Proteomes" id="UP000663889">
    <property type="component" value="Unassembled WGS sequence"/>
</dbReference>
<dbReference type="EMBL" id="CAJNOU010000198">
    <property type="protein sequence ID" value="CAF0911290.1"/>
    <property type="molecule type" value="Genomic_DNA"/>
</dbReference>
<keyword evidence="2" id="KW-0732">Signal</keyword>
<accession>A0A814A8L2</accession>
<dbReference type="Proteomes" id="UP000663823">
    <property type="component" value="Unassembled WGS sequence"/>
</dbReference>
<dbReference type="OrthoDB" id="10054000at2759"/>
<evidence type="ECO:0000256" key="1">
    <source>
        <dbReference type="SAM" id="MobiDB-lite"/>
    </source>
</evidence>
<protein>
    <submittedName>
        <fullName evidence="4">Uncharacterized protein</fullName>
    </submittedName>
</protein>
<feature type="compositionally biased region" description="Acidic residues" evidence="1">
    <location>
        <begin position="81"/>
        <end position="95"/>
    </location>
</feature>
<gene>
    <name evidence="6" type="ORF">FNK824_LOCUS16839</name>
    <name evidence="5" type="ORF">JBS370_LOCUS1622</name>
    <name evidence="7" type="ORF">OTI717_LOCUS34747</name>
    <name evidence="3" type="ORF">RFH988_LOCUS6095</name>
    <name evidence="4" type="ORF">SEV965_LOCUS6156</name>
</gene>
<feature type="chain" id="PRO_5036223792" evidence="2">
    <location>
        <begin position="22"/>
        <end position="115"/>
    </location>
</feature>
<organism evidence="4 8">
    <name type="scientific">Rotaria sordida</name>
    <dbReference type="NCBI Taxonomy" id="392033"/>
    <lineage>
        <taxon>Eukaryota</taxon>
        <taxon>Metazoa</taxon>
        <taxon>Spiralia</taxon>
        <taxon>Gnathifera</taxon>
        <taxon>Rotifera</taxon>
        <taxon>Eurotatoria</taxon>
        <taxon>Bdelloidea</taxon>
        <taxon>Philodinida</taxon>
        <taxon>Philodinidae</taxon>
        <taxon>Rotaria</taxon>
    </lineage>
</organism>